<accession>A0A6P1Y246</accession>
<proteinExistence type="predicted"/>
<keyword evidence="1" id="KW-0132">Cell division</keyword>
<dbReference type="KEGG" id="trz:GWP43_09015"/>
<name>A0A6P1Y246_9SPIR</name>
<protein>
    <submittedName>
        <fullName evidence="1">Cell division protein FtsL</fullName>
    </submittedName>
</protein>
<evidence type="ECO:0000313" key="2">
    <source>
        <dbReference type="Proteomes" id="UP000464374"/>
    </source>
</evidence>
<dbReference type="AlphaFoldDB" id="A0A6P1Y246"/>
<organism evidence="1 2">
    <name type="scientific">Treponema vincentii</name>
    <dbReference type="NCBI Taxonomy" id="69710"/>
    <lineage>
        <taxon>Bacteria</taxon>
        <taxon>Pseudomonadati</taxon>
        <taxon>Spirochaetota</taxon>
        <taxon>Spirochaetia</taxon>
        <taxon>Spirochaetales</taxon>
        <taxon>Treponemataceae</taxon>
        <taxon>Treponema</taxon>
    </lineage>
</organism>
<keyword evidence="1" id="KW-0131">Cell cycle</keyword>
<dbReference type="GO" id="GO:0005886">
    <property type="term" value="C:plasma membrane"/>
    <property type="evidence" value="ECO:0007669"/>
    <property type="project" value="UniProtKB-SubCell"/>
</dbReference>
<reference evidence="1 2" key="1">
    <citation type="submission" date="2020-01" db="EMBL/GenBank/DDBJ databases">
        <title>Complete genome sequence of a human oral phylogroup 1 Treponema sp. strain ATCC 700766, originally isolated from periodontitis dental plaque.</title>
        <authorList>
            <person name="Chan Y."/>
            <person name="Huo Y.-B."/>
            <person name="Yu X.-L."/>
            <person name="Zeng H."/>
            <person name="Leung W.-K."/>
            <person name="Watt R.M."/>
        </authorList>
    </citation>
    <scope>NUCLEOTIDE SEQUENCE [LARGE SCALE GENOMIC DNA]</scope>
    <source>
        <strain evidence="1 2">OMZ 804</strain>
    </source>
</reference>
<sequence length="93" mass="10729">MKHLLAFILTVSIPCLFFLTVKQSQVYNTLEREVNAYNDEQNRLIAENKRKISAISILSKPQRIEKIAVEELDMHKADSSQIIRVSLDKEKKG</sequence>
<dbReference type="Proteomes" id="UP000464374">
    <property type="component" value="Chromosome"/>
</dbReference>
<gene>
    <name evidence="1" type="ORF">GWP43_09015</name>
</gene>
<dbReference type="EMBL" id="CP048020">
    <property type="protein sequence ID" value="QHX43554.1"/>
    <property type="molecule type" value="Genomic_DNA"/>
</dbReference>
<dbReference type="RefSeq" id="WP_162663869.1">
    <property type="nucleotide sequence ID" value="NZ_CP048020.1"/>
</dbReference>
<dbReference type="GO" id="GO:0051301">
    <property type="term" value="P:cell division"/>
    <property type="evidence" value="ECO:0007669"/>
    <property type="project" value="UniProtKB-KW"/>
</dbReference>
<evidence type="ECO:0000313" key="1">
    <source>
        <dbReference type="EMBL" id="QHX43554.1"/>
    </source>
</evidence>